<comment type="caution">
    <text evidence="5">The sequence shown here is derived from an EMBL/GenBank/DDBJ whole genome shotgun (WGS) entry which is preliminary data.</text>
</comment>
<dbReference type="AlphaFoldDB" id="A0AAW5SN01"/>
<keyword evidence="6" id="KW-1185">Reference proteome</keyword>
<feature type="signal peptide" evidence="3">
    <location>
        <begin position="1"/>
        <end position="25"/>
    </location>
</feature>
<dbReference type="InterPro" id="IPR015286">
    <property type="entry name" value="Porin_fam_mycobact-type"/>
</dbReference>
<keyword evidence="1 3" id="KW-0732">Signal</keyword>
<dbReference type="Proteomes" id="UP001207528">
    <property type="component" value="Unassembled WGS sequence"/>
</dbReference>
<evidence type="ECO:0000256" key="2">
    <source>
        <dbReference type="SAM" id="MobiDB-lite"/>
    </source>
</evidence>
<dbReference type="Pfam" id="PF09203">
    <property type="entry name" value="MspA"/>
    <property type="match status" value="1"/>
</dbReference>
<gene>
    <name evidence="5" type="ORF">H7I77_19890</name>
    <name evidence="4" type="ORF">RMCN_3739</name>
</gene>
<dbReference type="Gene3D" id="2.60.40.1650">
    <property type="entry name" value="Porin MspA (Ig-like beta-sandwich domain)"/>
    <property type="match status" value="2"/>
</dbReference>
<dbReference type="Proteomes" id="UP000069773">
    <property type="component" value="Unassembled WGS sequence"/>
</dbReference>
<reference evidence="5" key="3">
    <citation type="journal article" date="2022" name="BMC Genomics">
        <title>Comparative genome analysis of mycobacteria focusing on tRNA and non-coding RNA.</title>
        <authorList>
            <person name="Behra P.R.K."/>
            <person name="Pettersson B.M.F."/>
            <person name="Ramesh M."/>
            <person name="Das S."/>
            <person name="Dasgupta S."/>
            <person name="Kirsebom L.A."/>
        </authorList>
    </citation>
    <scope>NUCLEOTIDE SEQUENCE</scope>
    <source>
        <strain evidence="5">DSM 44203</strain>
    </source>
</reference>
<evidence type="ECO:0000313" key="6">
    <source>
        <dbReference type="Proteomes" id="UP000069773"/>
    </source>
</evidence>
<feature type="compositionally biased region" description="Pro residues" evidence="2">
    <location>
        <begin position="26"/>
        <end position="39"/>
    </location>
</feature>
<sequence>MLHRFAILAAVCLLAPMGAASLASAEPPPGPGVAPPPPDTGAVASGSPGVATTPDGRTLTVTATNETQLPVAPLTTATSSRDYLAGGTFTGKIEGSGSTELDGGKMVVGYQIGCGITLDKVFLQGDVGLGGIDLFPTPELFQDEIEVGLDIGGSFAVNLSPGEVEDVEVVKKKFKGTTTRVTLKDVHITIDGCVGQSFLRSFVILTSSTTDTDDIVAYYGVTKTV</sequence>
<dbReference type="EMBL" id="JACKTI010000048">
    <property type="protein sequence ID" value="MCV7025585.1"/>
    <property type="molecule type" value="Genomic_DNA"/>
</dbReference>
<dbReference type="EMBL" id="BCTA01000049">
    <property type="protein sequence ID" value="GAT10606.1"/>
    <property type="molecule type" value="Genomic_DNA"/>
</dbReference>
<dbReference type="SUPFAM" id="SSF56959">
    <property type="entry name" value="Leukocidin-like"/>
    <property type="match status" value="1"/>
</dbReference>
<feature type="region of interest" description="Disordered" evidence="2">
    <location>
        <begin position="23"/>
        <end position="54"/>
    </location>
</feature>
<feature type="chain" id="PRO_5043566061" evidence="3">
    <location>
        <begin position="26"/>
        <end position="225"/>
    </location>
</feature>
<name>A0AAW5SN01_MYCNV</name>
<reference evidence="5" key="2">
    <citation type="submission" date="2020-07" db="EMBL/GenBank/DDBJ databases">
        <authorList>
            <person name="Pettersson B.M.F."/>
            <person name="Behra P.R.K."/>
            <person name="Ramesh M."/>
            <person name="Das S."/>
            <person name="Dasgupta S."/>
            <person name="Kirsebom L.A."/>
        </authorList>
    </citation>
    <scope>NUCLEOTIDE SEQUENCE</scope>
    <source>
        <strain evidence="5">DSM 44203</strain>
    </source>
</reference>
<evidence type="ECO:0000313" key="4">
    <source>
        <dbReference type="EMBL" id="GAT10606.1"/>
    </source>
</evidence>
<reference evidence="4 6" key="1">
    <citation type="journal article" date="2016" name="Genome Announc.">
        <title>Draft Genome Sequences of Five Rapidly Growing Mycobacterium Species, M. thermoresistibile, M. fortuitum subsp. acetamidolyticum, M. canariasense, M. brisbanense, and M. novocastrense.</title>
        <authorList>
            <person name="Katahira K."/>
            <person name="Ogura Y."/>
            <person name="Gotoh Y."/>
            <person name="Hayashi T."/>
        </authorList>
    </citation>
    <scope>NUCLEOTIDE SEQUENCE [LARGE SCALE GENOMIC DNA]</scope>
    <source>
        <strain evidence="4 6">JCM18114</strain>
    </source>
</reference>
<accession>A0AAW5SN01</accession>
<evidence type="ECO:0000313" key="7">
    <source>
        <dbReference type="Proteomes" id="UP001207528"/>
    </source>
</evidence>
<evidence type="ECO:0000256" key="3">
    <source>
        <dbReference type="SAM" id="SignalP"/>
    </source>
</evidence>
<dbReference type="RefSeq" id="WP_067392312.1">
    <property type="nucleotide sequence ID" value="NZ_BCTA01000049.1"/>
</dbReference>
<evidence type="ECO:0000256" key="1">
    <source>
        <dbReference type="ARBA" id="ARBA00022729"/>
    </source>
</evidence>
<protein>
    <submittedName>
        <fullName evidence="5">MspA family porin</fullName>
    </submittedName>
    <submittedName>
        <fullName evidence="4">MspA family protein</fullName>
    </submittedName>
</protein>
<dbReference type="InterPro" id="IPR036435">
    <property type="entry name" value="Leukocidin/porin_MspA_sf"/>
</dbReference>
<evidence type="ECO:0000313" key="5">
    <source>
        <dbReference type="EMBL" id="MCV7025585.1"/>
    </source>
</evidence>
<proteinExistence type="predicted"/>
<organism evidence="5 7">
    <name type="scientific">Mycolicibacterium novocastrense</name>
    <name type="common">Mycobacterium novocastrense</name>
    <dbReference type="NCBI Taxonomy" id="59813"/>
    <lineage>
        <taxon>Bacteria</taxon>
        <taxon>Bacillati</taxon>
        <taxon>Actinomycetota</taxon>
        <taxon>Actinomycetes</taxon>
        <taxon>Mycobacteriales</taxon>
        <taxon>Mycobacteriaceae</taxon>
        <taxon>Mycolicibacterium</taxon>
    </lineage>
</organism>